<dbReference type="Pfam" id="PF01593">
    <property type="entry name" value="Amino_oxidase"/>
    <property type="match status" value="1"/>
</dbReference>
<dbReference type="OrthoDB" id="7777654at2759"/>
<dbReference type="GO" id="GO:0016491">
    <property type="term" value="F:oxidoreductase activity"/>
    <property type="evidence" value="ECO:0007669"/>
    <property type="project" value="InterPro"/>
</dbReference>
<dbReference type="SUPFAM" id="SSF51905">
    <property type="entry name" value="FAD/NAD(P)-binding domain"/>
    <property type="match status" value="1"/>
</dbReference>
<organism evidence="2 3">
    <name type="scientific">Coprinellus micaceus</name>
    <name type="common">Glistening ink-cap mushroom</name>
    <name type="synonym">Coprinus micaceus</name>
    <dbReference type="NCBI Taxonomy" id="71717"/>
    <lineage>
        <taxon>Eukaryota</taxon>
        <taxon>Fungi</taxon>
        <taxon>Dikarya</taxon>
        <taxon>Basidiomycota</taxon>
        <taxon>Agaricomycotina</taxon>
        <taxon>Agaricomycetes</taxon>
        <taxon>Agaricomycetidae</taxon>
        <taxon>Agaricales</taxon>
        <taxon>Agaricineae</taxon>
        <taxon>Psathyrellaceae</taxon>
        <taxon>Coprinellus</taxon>
    </lineage>
</organism>
<name>A0A4Y7TD09_COPMI</name>
<evidence type="ECO:0000313" key="3">
    <source>
        <dbReference type="Proteomes" id="UP000298030"/>
    </source>
</evidence>
<dbReference type="EMBL" id="QPFP01000016">
    <property type="protein sequence ID" value="TEB32056.1"/>
    <property type="molecule type" value="Genomic_DNA"/>
</dbReference>
<dbReference type="AlphaFoldDB" id="A0A4Y7TD09"/>
<dbReference type="SUPFAM" id="SSF54373">
    <property type="entry name" value="FAD-linked reductases, C-terminal domain"/>
    <property type="match status" value="1"/>
</dbReference>
<sequence>MRFPFPRDGENGPHQRLKDLFECLEIYLVEYIPETDQGKYFNGVHARSCDKGETFRAEELDVPIPYIRAGVNDLAKDYLERLGRPLLEDETLDAWKKFTKQYDKHSTRSYLQFAYVPSQELQMEFEIPPTGLPCSVVDWMETFEGSTGGYDRALTEMVLDAISFGVVGPKSEWWCIRNIPGMPSEVIVKTALVTAIEPDDVNDMMSPLRVTAGGKQYLFSHVISVVPLPSFATIDTSKLSISPMQRNAIRRLQYEPSTKVGMRFQSNWWKEAKQIGGQSFTDLPIRTVVYQSYGDSHESNVLLASYCWTSDAERLGSLMCAKCMEATPRTGMGVVTESTDTTAVLDDLVLRDLAAVHEVDIEFLRQ</sequence>
<evidence type="ECO:0000259" key="1">
    <source>
        <dbReference type="Pfam" id="PF01593"/>
    </source>
</evidence>
<reference evidence="2 3" key="1">
    <citation type="journal article" date="2019" name="Nat. Ecol. Evol.">
        <title>Megaphylogeny resolves global patterns of mushroom evolution.</title>
        <authorList>
            <person name="Varga T."/>
            <person name="Krizsan K."/>
            <person name="Foldi C."/>
            <person name="Dima B."/>
            <person name="Sanchez-Garcia M."/>
            <person name="Sanchez-Ramirez S."/>
            <person name="Szollosi G.J."/>
            <person name="Szarkandi J.G."/>
            <person name="Papp V."/>
            <person name="Albert L."/>
            <person name="Andreopoulos W."/>
            <person name="Angelini C."/>
            <person name="Antonin V."/>
            <person name="Barry K.W."/>
            <person name="Bougher N.L."/>
            <person name="Buchanan P."/>
            <person name="Buyck B."/>
            <person name="Bense V."/>
            <person name="Catcheside P."/>
            <person name="Chovatia M."/>
            <person name="Cooper J."/>
            <person name="Damon W."/>
            <person name="Desjardin D."/>
            <person name="Finy P."/>
            <person name="Geml J."/>
            <person name="Haridas S."/>
            <person name="Hughes K."/>
            <person name="Justo A."/>
            <person name="Karasinski D."/>
            <person name="Kautmanova I."/>
            <person name="Kiss B."/>
            <person name="Kocsube S."/>
            <person name="Kotiranta H."/>
            <person name="LaButti K.M."/>
            <person name="Lechner B.E."/>
            <person name="Liimatainen K."/>
            <person name="Lipzen A."/>
            <person name="Lukacs Z."/>
            <person name="Mihaltcheva S."/>
            <person name="Morgado L.N."/>
            <person name="Niskanen T."/>
            <person name="Noordeloos M.E."/>
            <person name="Ohm R.A."/>
            <person name="Ortiz-Santana B."/>
            <person name="Ovrebo C."/>
            <person name="Racz N."/>
            <person name="Riley R."/>
            <person name="Savchenko A."/>
            <person name="Shiryaev A."/>
            <person name="Soop K."/>
            <person name="Spirin V."/>
            <person name="Szebenyi C."/>
            <person name="Tomsovsky M."/>
            <person name="Tulloss R.E."/>
            <person name="Uehling J."/>
            <person name="Grigoriev I.V."/>
            <person name="Vagvolgyi C."/>
            <person name="Papp T."/>
            <person name="Martin F.M."/>
            <person name="Miettinen O."/>
            <person name="Hibbett D.S."/>
            <person name="Nagy L.G."/>
        </authorList>
    </citation>
    <scope>NUCLEOTIDE SEQUENCE [LARGE SCALE GENOMIC DNA]</scope>
    <source>
        <strain evidence="2 3">FP101781</strain>
    </source>
</reference>
<proteinExistence type="predicted"/>
<protein>
    <recommendedName>
        <fullName evidence="1">Amine oxidase domain-containing protein</fullName>
    </recommendedName>
</protein>
<gene>
    <name evidence="2" type="ORF">FA13DRAFT_1841332</name>
</gene>
<dbReference type="InterPro" id="IPR002937">
    <property type="entry name" value="Amino_oxidase"/>
</dbReference>
<evidence type="ECO:0000313" key="2">
    <source>
        <dbReference type="EMBL" id="TEB32056.1"/>
    </source>
</evidence>
<dbReference type="Proteomes" id="UP000298030">
    <property type="component" value="Unassembled WGS sequence"/>
</dbReference>
<accession>A0A4Y7TD09</accession>
<comment type="caution">
    <text evidence="2">The sequence shown here is derived from an EMBL/GenBank/DDBJ whole genome shotgun (WGS) entry which is preliminary data.</text>
</comment>
<feature type="domain" description="Amine oxidase" evidence="1">
    <location>
        <begin position="211"/>
        <end position="314"/>
    </location>
</feature>
<dbReference type="Gene3D" id="3.90.660.10">
    <property type="match status" value="1"/>
</dbReference>
<dbReference type="STRING" id="71717.A0A4Y7TD09"/>
<keyword evidence="3" id="KW-1185">Reference proteome</keyword>
<dbReference type="InterPro" id="IPR036188">
    <property type="entry name" value="FAD/NAD-bd_sf"/>
</dbReference>